<evidence type="ECO:0000313" key="2">
    <source>
        <dbReference type="EMBL" id="OQD51739.1"/>
    </source>
</evidence>
<dbReference type="OrthoDB" id="4155684at2"/>
<dbReference type="AlphaFoldDB" id="A0A1V6MGY9"/>
<name>A0A1V6MGY9_9ACTN</name>
<dbReference type="RefSeq" id="WP_073499882.1">
    <property type="nucleotide sequence ID" value="NZ_MPOH02000059.1"/>
</dbReference>
<evidence type="ECO:0000313" key="3">
    <source>
        <dbReference type="Proteomes" id="UP000184286"/>
    </source>
</evidence>
<evidence type="ECO:0000256" key="1">
    <source>
        <dbReference type="SAM" id="MobiDB-lite"/>
    </source>
</evidence>
<sequence>MARPQTPLDFTLYEQAQLAKYLRELHARTGLGFAELAAWADSSCATLKRAASGRQVPRRTVVEDYVQACVPPGLDRDISTDCAVRLWKRARYAQERPGRAYAEARPEYVRDWRDFSGALRDLHAYAGFPSAAEMEKRAGDWGTLPHSTAHRIIKARSVPTTHRQLAGFLDACEEPERRHHLWSQALAKCLAHPDGLAPLAGRFPAGKRQPASNAGHRPSVTSELSVSAI</sequence>
<comment type="caution">
    <text evidence="2">The sequence shown here is derived from an EMBL/GenBank/DDBJ whole genome shotgun (WGS) entry which is preliminary data.</text>
</comment>
<accession>A0A1V6MGY9</accession>
<organism evidence="2 3">
    <name type="scientific">Streptomyces phaeoluteigriseus</name>
    <dbReference type="NCBI Taxonomy" id="114686"/>
    <lineage>
        <taxon>Bacteria</taxon>
        <taxon>Bacillati</taxon>
        <taxon>Actinomycetota</taxon>
        <taxon>Actinomycetes</taxon>
        <taxon>Kitasatosporales</taxon>
        <taxon>Streptomycetaceae</taxon>
        <taxon>Streptomyces</taxon>
        <taxon>Streptomyces aurantiacus group</taxon>
    </lineage>
</organism>
<feature type="region of interest" description="Disordered" evidence="1">
    <location>
        <begin position="202"/>
        <end position="229"/>
    </location>
</feature>
<dbReference type="Pfam" id="PF13560">
    <property type="entry name" value="HTH_31"/>
    <property type="match status" value="1"/>
</dbReference>
<proteinExistence type="predicted"/>
<dbReference type="STRING" id="114686.BM536_038380"/>
<gene>
    <name evidence="2" type="ORF">BM536_038380</name>
</gene>
<reference evidence="3" key="1">
    <citation type="submission" date="2016-11" db="EMBL/GenBank/DDBJ databases">
        <authorList>
            <person name="Schniete J.K."/>
            <person name="Salih T."/>
            <person name="Algora Gallardo L."/>
            <person name="Martinez Fernandez S."/>
            <person name="Herron P.R."/>
        </authorList>
    </citation>
    <scope>NUCLEOTIDE SEQUENCE [LARGE SCALE GENOMIC DNA]</scope>
    <source>
        <strain evidence="3">DSM 41896</strain>
    </source>
</reference>
<feature type="compositionally biased region" description="Polar residues" evidence="1">
    <location>
        <begin position="219"/>
        <end position="229"/>
    </location>
</feature>
<reference evidence="2 3" key="2">
    <citation type="submission" date="2017-02" db="EMBL/GenBank/DDBJ databases">
        <title>Draft genome sequence of Streptomyces phaeoluteigriseus type strain DSM41896.</title>
        <authorList>
            <person name="Salih T.S."/>
            <person name="Algora Gallardo L."/>
            <person name="Melo Santos T."/>
            <person name="Filgueira Martinez S."/>
            <person name="Herron P.R."/>
        </authorList>
    </citation>
    <scope>NUCLEOTIDE SEQUENCE [LARGE SCALE GENOMIC DNA]</scope>
    <source>
        <strain evidence="2 3">DSM 41896</strain>
    </source>
</reference>
<protein>
    <submittedName>
        <fullName evidence="2">Uncharacterized protein</fullName>
    </submittedName>
</protein>
<dbReference type="EMBL" id="MPOH02000059">
    <property type="protein sequence ID" value="OQD51739.1"/>
    <property type="molecule type" value="Genomic_DNA"/>
</dbReference>
<dbReference type="Proteomes" id="UP000184286">
    <property type="component" value="Unassembled WGS sequence"/>
</dbReference>